<keyword evidence="2" id="KW-0378">Hydrolase</keyword>
<proteinExistence type="predicted"/>
<organism evidence="2 3">
    <name type="scientific">Flectobacillus roseus</name>
    <dbReference type="NCBI Taxonomy" id="502259"/>
    <lineage>
        <taxon>Bacteria</taxon>
        <taxon>Pseudomonadati</taxon>
        <taxon>Bacteroidota</taxon>
        <taxon>Cytophagia</taxon>
        <taxon>Cytophagales</taxon>
        <taxon>Flectobacillaceae</taxon>
        <taxon>Flectobacillus</taxon>
    </lineage>
</organism>
<dbReference type="Gene3D" id="3.40.50.1820">
    <property type="entry name" value="alpha/beta hydrolase"/>
    <property type="match status" value="1"/>
</dbReference>
<dbReference type="InterPro" id="IPR050266">
    <property type="entry name" value="AB_hydrolase_sf"/>
</dbReference>
<evidence type="ECO:0000313" key="2">
    <source>
        <dbReference type="EMBL" id="MDI9861542.1"/>
    </source>
</evidence>
<evidence type="ECO:0000259" key="1">
    <source>
        <dbReference type="Pfam" id="PF12697"/>
    </source>
</evidence>
<dbReference type="EMBL" id="JASHIF010000020">
    <property type="protein sequence ID" value="MDI9861542.1"/>
    <property type="molecule type" value="Genomic_DNA"/>
</dbReference>
<name>A0ABT6YD70_9BACT</name>
<protein>
    <submittedName>
        <fullName evidence="2">Alpha/beta hydrolase</fullName>
    </submittedName>
</protein>
<dbReference type="GO" id="GO:0016787">
    <property type="term" value="F:hydrolase activity"/>
    <property type="evidence" value="ECO:0007669"/>
    <property type="project" value="UniProtKB-KW"/>
</dbReference>
<dbReference type="Proteomes" id="UP001236507">
    <property type="component" value="Unassembled WGS sequence"/>
</dbReference>
<dbReference type="InterPro" id="IPR029058">
    <property type="entry name" value="AB_hydrolase_fold"/>
</dbReference>
<dbReference type="PANTHER" id="PTHR43798:SF33">
    <property type="entry name" value="HYDROLASE, PUTATIVE (AFU_ORTHOLOGUE AFUA_2G14860)-RELATED"/>
    <property type="match status" value="1"/>
</dbReference>
<keyword evidence="3" id="KW-1185">Reference proteome</keyword>
<reference evidence="2 3" key="1">
    <citation type="submission" date="2023-05" db="EMBL/GenBank/DDBJ databases">
        <title>Novel species of genus Flectobacillus isolated from stream in China.</title>
        <authorList>
            <person name="Lu H."/>
        </authorList>
    </citation>
    <scope>NUCLEOTIDE SEQUENCE [LARGE SCALE GENOMIC DNA]</scope>
    <source>
        <strain evidence="2 3">KCTC 42575</strain>
    </source>
</reference>
<sequence length="241" mass="27081">MIQKKVVVLLHGFGEDSTVWLGIVPYLQKSLLVFTPDYAKETTLKTMDDYADFVAKQLQEAGVSQCTVIGHSMGGYIALAFAEKYPDMITGLGLFHSTAYGDSEERKALRLKNVDFLKTHGTEVFIKNFTPNLYSEEFNAQNPEVVQKHIDYSSQLPVEALMMAMDAMRIRPDRRAVLTNAKYPVMMIIGKKDKSIPVADALEQLALASNTSSLVLDTVGHMGMYEEPEECVRFIKKFLLR</sequence>
<dbReference type="InterPro" id="IPR000073">
    <property type="entry name" value="AB_hydrolase_1"/>
</dbReference>
<dbReference type="Pfam" id="PF12697">
    <property type="entry name" value="Abhydrolase_6"/>
    <property type="match status" value="1"/>
</dbReference>
<gene>
    <name evidence="2" type="ORF">QM524_20145</name>
</gene>
<dbReference type="PANTHER" id="PTHR43798">
    <property type="entry name" value="MONOACYLGLYCEROL LIPASE"/>
    <property type="match status" value="1"/>
</dbReference>
<feature type="domain" description="AB hydrolase-1" evidence="1">
    <location>
        <begin position="7"/>
        <end position="233"/>
    </location>
</feature>
<dbReference type="RefSeq" id="WP_283345933.1">
    <property type="nucleotide sequence ID" value="NZ_JASHIF010000020.1"/>
</dbReference>
<accession>A0ABT6YD70</accession>
<dbReference type="PRINTS" id="PR00111">
    <property type="entry name" value="ABHYDROLASE"/>
</dbReference>
<evidence type="ECO:0000313" key="3">
    <source>
        <dbReference type="Proteomes" id="UP001236507"/>
    </source>
</evidence>
<comment type="caution">
    <text evidence="2">The sequence shown here is derived from an EMBL/GenBank/DDBJ whole genome shotgun (WGS) entry which is preliminary data.</text>
</comment>
<dbReference type="SUPFAM" id="SSF53474">
    <property type="entry name" value="alpha/beta-Hydrolases"/>
    <property type="match status" value="1"/>
</dbReference>